<dbReference type="SMART" id="SM00387">
    <property type="entry name" value="HATPase_c"/>
    <property type="match status" value="1"/>
</dbReference>
<evidence type="ECO:0000313" key="8">
    <source>
        <dbReference type="EMBL" id="MBT0664636.1"/>
    </source>
</evidence>
<feature type="domain" description="Response regulatory" evidence="7">
    <location>
        <begin position="440"/>
        <end position="556"/>
    </location>
</feature>
<comment type="caution">
    <text evidence="8">The sequence shown here is derived from an EMBL/GenBank/DDBJ whole genome shotgun (WGS) entry which is preliminary data.</text>
</comment>
<dbReference type="InterPro" id="IPR005467">
    <property type="entry name" value="His_kinase_dom"/>
</dbReference>
<dbReference type="Gene3D" id="3.30.565.10">
    <property type="entry name" value="Histidine kinase-like ATPase, C-terminal domain"/>
    <property type="match status" value="1"/>
</dbReference>
<dbReference type="SUPFAM" id="SSF55874">
    <property type="entry name" value="ATPase domain of HSP90 chaperone/DNA topoisomerase II/histidine kinase"/>
    <property type="match status" value="1"/>
</dbReference>
<dbReference type="SMART" id="SM00388">
    <property type="entry name" value="HisKA"/>
    <property type="match status" value="1"/>
</dbReference>
<dbReference type="InterPro" id="IPR036890">
    <property type="entry name" value="HATPase_C_sf"/>
</dbReference>
<evidence type="ECO:0000313" key="9">
    <source>
        <dbReference type="Proteomes" id="UP000811899"/>
    </source>
</evidence>
<feature type="coiled-coil region" evidence="5">
    <location>
        <begin position="143"/>
        <end position="187"/>
    </location>
</feature>
<dbReference type="SUPFAM" id="SSF52172">
    <property type="entry name" value="CheY-like"/>
    <property type="match status" value="2"/>
</dbReference>
<dbReference type="InterPro" id="IPR036097">
    <property type="entry name" value="HisK_dim/P_sf"/>
</dbReference>
<dbReference type="EMBL" id="JAHCVJ010000003">
    <property type="protein sequence ID" value="MBT0664636.1"/>
    <property type="molecule type" value="Genomic_DNA"/>
</dbReference>
<name>A0AAW4L108_9BACT</name>
<dbReference type="InterPro" id="IPR003661">
    <property type="entry name" value="HisK_dim/P_dom"/>
</dbReference>
<gene>
    <name evidence="8" type="ORF">KI809_10030</name>
</gene>
<comment type="catalytic activity">
    <reaction evidence="1">
        <text>ATP + protein L-histidine = ADP + protein N-phospho-L-histidine.</text>
        <dbReference type="EC" id="2.7.13.3"/>
    </reaction>
</comment>
<keyword evidence="5" id="KW-0175">Coiled coil</keyword>
<dbReference type="RefSeq" id="WP_214171392.1">
    <property type="nucleotide sequence ID" value="NZ_JAHCVJ010000003.1"/>
</dbReference>
<dbReference type="GO" id="GO:0000155">
    <property type="term" value="F:phosphorelay sensor kinase activity"/>
    <property type="evidence" value="ECO:0007669"/>
    <property type="project" value="InterPro"/>
</dbReference>
<sequence>MQSILVVDDIAENLYFLEVLLKGNGFEVRTAANGLEALESARSEQPALIISDILMPVMDGYALCREWRSDERLKGIPFIFYTATFTEKKDEELALSLGADCFAIKPQEPDALMEIIRKVLAGSSDKSVASPADMPADEGVLLREYNEALFRKLEKKMADLEQANRELEQKISEQKLLEEQLRQVQKMEAIGRFSAGIAHDFNNILTAIFGFGSIMKLKMSVGDPLHDNIDHILAAADRAANLTRSLLTFSRKHEMKMQPLNLNSSIRNVESFLRRIIGEDIKLIVSQRVEDILVYADGGHIEQVLMNLATNARDAMPCGGILSIGTDIVDIDHEFIRMHGYGTLGRHALLSFADNGIGMDEATRQRIFEPFFTTKETSKGTGLGLSIIYGIIEQHHGHISVYSEPGQGTNIKILLPLMTADVVSSRACDGQCQMSGGSETILVVDDEEPIRQYLESFLTTLGYRVLLAKDGRDAVQTFREKGAEVDLVLMDIIMPNQNGYEAAGELKRIKQGIPIVFTSGYPYDLINERKLLDDDAQLLVKPLTPTDLARKLRAVFDG</sequence>
<dbReference type="PROSITE" id="PS50109">
    <property type="entry name" value="HIS_KIN"/>
    <property type="match status" value="1"/>
</dbReference>
<dbReference type="Pfam" id="PF00512">
    <property type="entry name" value="HisKA"/>
    <property type="match status" value="1"/>
</dbReference>
<dbReference type="EC" id="2.7.13.3" evidence="2"/>
<dbReference type="SUPFAM" id="SSF47384">
    <property type="entry name" value="Homodimeric domain of signal transducing histidine kinase"/>
    <property type="match status" value="1"/>
</dbReference>
<dbReference type="Pfam" id="PF00072">
    <property type="entry name" value="Response_reg"/>
    <property type="match status" value="2"/>
</dbReference>
<dbReference type="AlphaFoldDB" id="A0AAW4L108"/>
<evidence type="ECO:0000256" key="1">
    <source>
        <dbReference type="ARBA" id="ARBA00000085"/>
    </source>
</evidence>
<feature type="domain" description="Response regulatory" evidence="7">
    <location>
        <begin position="3"/>
        <end position="120"/>
    </location>
</feature>
<dbReference type="SMART" id="SM00448">
    <property type="entry name" value="REC"/>
    <property type="match status" value="2"/>
</dbReference>
<evidence type="ECO:0000259" key="7">
    <source>
        <dbReference type="PROSITE" id="PS50110"/>
    </source>
</evidence>
<feature type="modified residue" description="4-aspartylphosphate" evidence="4">
    <location>
        <position position="491"/>
    </location>
</feature>
<feature type="domain" description="Histidine kinase" evidence="6">
    <location>
        <begin position="196"/>
        <end position="419"/>
    </location>
</feature>
<dbReference type="InterPro" id="IPR003594">
    <property type="entry name" value="HATPase_dom"/>
</dbReference>
<dbReference type="PANTHER" id="PTHR43547">
    <property type="entry name" value="TWO-COMPONENT HISTIDINE KINASE"/>
    <property type="match status" value="1"/>
</dbReference>
<dbReference type="CDD" id="cd00082">
    <property type="entry name" value="HisKA"/>
    <property type="match status" value="1"/>
</dbReference>
<keyword evidence="9" id="KW-1185">Reference proteome</keyword>
<protein>
    <recommendedName>
        <fullName evidence="2">histidine kinase</fullName>
        <ecNumber evidence="2">2.7.13.3</ecNumber>
    </recommendedName>
</protein>
<dbReference type="PRINTS" id="PR00344">
    <property type="entry name" value="BCTRLSENSOR"/>
</dbReference>
<keyword evidence="3 4" id="KW-0597">Phosphoprotein</keyword>
<dbReference type="InterPro" id="IPR011006">
    <property type="entry name" value="CheY-like_superfamily"/>
</dbReference>
<dbReference type="CDD" id="cd00156">
    <property type="entry name" value="REC"/>
    <property type="match status" value="1"/>
</dbReference>
<proteinExistence type="predicted"/>
<evidence type="ECO:0000256" key="2">
    <source>
        <dbReference type="ARBA" id="ARBA00012438"/>
    </source>
</evidence>
<dbReference type="InterPro" id="IPR001789">
    <property type="entry name" value="Sig_transdc_resp-reg_receiver"/>
</dbReference>
<organism evidence="8 9">
    <name type="scientific">Geoanaerobacter pelophilus</name>
    <dbReference type="NCBI Taxonomy" id="60036"/>
    <lineage>
        <taxon>Bacteria</taxon>
        <taxon>Pseudomonadati</taxon>
        <taxon>Thermodesulfobacteriota</taxon>
        <taxon>Desulfuromonadia</taxon>
        <taxon>Geobacterales</taxon>
        <taxon>Geobacteraceae</taxon>
        <taxon>Geoanaerobacter</taxon>
    </lineage>
</organism>
<dbReference type="PANTHER" id="PTHR43547:SF2">
    <property type="entry name" value="HYBRID SIGNAL TRANSDUCTION HISTIDINE KINASE C"/>
    <property type="match status" value="1"/>
</dbReference>
<accession>A0AAW4L108</accession>
<dbReference type="Gene3D" id="3.40.50.2300">
    <property type="match status" value="2"/>
</dbReference>
<dbReference type="Pfam" id="PF02518">
    <property type="entry name" value="HATPase_c"/>
    <property type="match status" value="1"/>
</dbReference>
<dbReference type="Gene3D" id="1.10.287.130">
    <property type="match status" value="1"/>
</dbReference>
<dbReference type="InterPro" id="IPR004358">
    <property type="entry name" value="Sig_transdc_His_kin-like_C"/>
</dbReference>
<feature type="modified residue" description="4-aspartylphosphate" evidence="4">
    <location>
        <position position="52"/>
    </location>
</feature>
<evidence type="ECO:0000256" key="4">
    <source>
        <dbReference type="PROSITE-ProRule" id="PRU00169"/>
    </source>
</evidence>
<dbReference type="Proteomes" id="UP000811899">
    <property type="component" value="Unassembled WGS sequence"/>
</dbReference>
<reference evidence="8 9" key="1">
    <citation type="submission" date="2021-05" db="EMBL/GenBank/DDBJ databases">
        <title>The draft genome of Geobacter pelophilus DSM 12255.</title>
        <authorList>
            <person name="Xu Z."/>
            <person name="Masuda Y."/>
            <person name="Itoh H."/>
            <person name="Senoo K."/>
        </authorList>
    </citation>
    <scope>NUCLEOTIDE SEQUENCE [LARGE SCALE GENOMIC DNA]</scope>
    <source>
        <strain evidence="8 9">DSM 12255</strain>
    </source>
</reference>
<evidence type="ECO:0000256" key="3">
    <source>
        <dbReference type="ARBA" id="ARBA00022553"/>
    </source>
</evidence>
<evidence type="ECO:0000256" key="5">
    <source>
        <dbReference type="SAM" id="Coils"/>
    </source>
</evidence>
<evidence type="ECO:0000259" key="6">
    <source>
        <dbReference type="PROSITE" id="PS50109"/>
    </source>
</evidence>
<dbReference type="PROSITE" id="PS50110">
    <property type="entry name" value="RESPONSE_REGULATORY"/>
    <property type="match status" value="2"/>
</dbReference>